<comment type="caution">
    <text evidence="1">The sequence shown here is derived from an EMBL/GenBank/DDBJ whole genome shotgun (WGS) entry which is preliminary data.</text>
</comment>
<sequence>MESQCVAEEGRWDVLRLQDVRPVAEQRAVYGKDYAHQAVVAISSRIFHCKCVRQLLLHLARRQVVAASASSFILSQSDGEAARSLERLLNARSREPGIEASIVEGIYLALLDCYEVSGNAWCHGVATSELRPVARMKLKLPDVNHYDLTNILQRVSPIMLPPKDADRLNHELGLSNYGSLTDLHSIFRISFNTKSFISQAGVSSSAHSTHWPIPQPSVTLLPQQPAVGL</sequence>
<evidence type="ECO:0000313" key="1">
    <source>
        <dbReference type="EMBL" id="CAI8010025.1"/>
    </source>
</evidence>
<name>A0AA35REJ7_GEOBA</name>
<dbReference type="EMBL" id="CASHTH010001005">
    <property type="protein sequence ID" value="CAI8010025.1"/>
    <property type="molecule type" value="Genomic_DNA"/>
</dbReference>
<organism evidence="1 2">
    <name type="scientific">Geodia barretti</name>
    <name type="common">Barrett's horny sponge</name>
    <dbReference type="NCBI Taxonomy" id="519541"/>
    <lineage>
        <taxon>Eukaryota</taxon>
        <taxon>Metazoa</taxon>
        <taxon>Porifera</taxon>
        <taxon>Demospongiae</taxon>
        <taxon>Heteroscleromorpha</taxon>
        <taxon>Tetractinellida</taxon>
        <taxon>Astrophorina</taxon>
        <taxon>Geodiidae</taxon>
        <taxon>Geodia</taxon>
    </lineage>
</organism>
<evidence type="ECO:0000313" key="2">
    <source>
        <dbReference type="Proteomes" id="UP001174909"/>
    </source>
</evidence>
<keyword evidence="2" id="KW-1185">Reference proteome</keyword>
<gene>
    <name evidence="1" type="ORF">GBAR_LOCUS6663</name>
</gene>
<dbReference type="AlphaFoldDB" id="A0AA35REJ7"/>
<reference evidence="1" key="1">
    <citation type="submission" date="2023-03" db="EMBL/GenBank/DDBJ databases">
        <authorList>
            <person name="Steffen K."/>
            <person name="Cardenas P."/>
        </authorList>
    </citation>
    <scope>NUCLEOTIDE SEQUENCE</scope>
</reference>
<dbReference type="Proteomes" id="UP001174909">
    <property type="component" value="Unassembled WGS sequence"/>
</dbReference>
<proteinExistence type="predicted"/>
<accession>A0AA35REJ7</accession>
<protein>
    <submittedName>
        <fullName evidence="1">Uncharacterized protein</fullName>
    </submittedName>
</protein>